<feature type="compositionally biased region" description="Basic and acidic residues" evidence="2">
    <location>
        <begin position="265"/>
        <end position="283"/>
    </location>
</feature>
<proteinExistence type="predicted"/>
<dbReference type="PANTHER" id="PTHR47357">
    <property type="entry name" value="COP1-INTERACTIVE PROTEIN 1"/>
    <property type="match status" value="1"/>
</dbReference>
<protein>
    <submittedName>
        <fullName evidence="3">Uncharacterized protein</fullName>
    </submittedName>
</protein>
<dbReference type="GO" id="GO:0005200">
    <property type="term" value="F:structural constituent of cytoskeleton"/>
    <property type="evidence" value="ECO:0007669"/>
    <property type="project" value="TreeGrafter"/>
</dbReference>
<feature type="coiled-coil region" evidence="1">
    <location>
        <begin position="445"/>
        <end position="528"/>
    </location>
</feature>
<evidence type="ECO:0000256" key="2">
    <source>
        <dbReference type="SAM" id="MobiDB-lite"/>
    </source>
</evidence>
<comment type="caution">
    <text evidence="3">The sequence shown here is derived from an EMBL/GenBank/DDBJ whole genome shotgun (WGS) entry which is preliminary data.</text>
</comment>
<sequence>MTGDSSSNAPSPDGSPQPLPAQSVSGLVLHLEHELERLKRDNAEVEQLRKAQQHSERLQTEIEEVKAKYALLEIKDHDLENAIIKLREDASSLQAENRALQASNTQLRSNITQLDAEIAHLKHLRRENEELRKRHRERNAQKESQLQHTINLRLDLMNATAAVDTILEHLSETPGGSGPTSPRAAADCKADSKDEPSPIIPRRPASPISPLESPSSTFSSTTTKARLCSLSRSPPRGPAALPARPDLKIRITAPLQDRITPAPTPDHRTSYRRGDKRHRDSWSPRRSGYDSASDGEYGYSRSHSSRYAPRRRSEADHWPTGSVGVHVLRVAARESFRPFRSMVYSYLSARHSQGGGASYLGPMRGPRIFATQVTDPKQHVVFILPVNTPSTDMTLKRPGSPVEPKSPKHPREDFGLGLDEDILRVVQEHTRRWNAEADERIREATQAYVKEISDLRSKNEQLQCNIQAVSEGKEALIADSHNLNNQVKSLDTRNGALQEENTKLSERNESLLKEIVGLRNKVRELEHDWKQATDDLEGAAAAEAKFADLHAQMGAALRVMSSKRSNIRVSSSPPDNLERHPSPLDPTNSHTLAKLKTSPPPAPSQAVTRSSLPQRPLLSNSGDMSDPSYQRVSIKGSPIAHSRHRSPPPSRRENLEPGEIERRRSWFARR</sequence>
<keyword evidence="1" id="KW-0175">Coiled coil</keyword>
<feature type="region of interest" description="Disordered" evidence="2">
    <location>
        <begin position="1"/>
        <end position="25"/>
    </location>
</feature>
<dbReference type="Proteomes" id="UP000002748">
    <property type="component" value="Unassembled WGS sequence"/>
</dbReference>
<feature type="compositionally biased region" description="Basic and acidic residues" evidence="2">
    <location>
        <begin position="186"/>
        <end position="196"/>
    </location>
</feature>
<dbReference type="RefSeq" id="XP_014183678.1">
    <property type="nucleotide sequence ID" value="XM_014328203.1"/>
</dbReference>
<accession>J6F6H4</accession>
<feature type="region of interest" description="Disordered" evidence="2">
    <location>
        <begin position="170"/>
        <end position="319"/>
    </location>
</feature>
<feature type="compositionally biased region" description="Polar residues" evidence="2">
    <location>
        <begin position="1"/>
        <end position="10"/>
    </location>
</feature>
<evidence type="ECO:0000256" key="1">
    <source>
        <dbReference type="SAM" id="Coils"/>
    </source>
</evidence>
<feature type="compositionally biased region" description="Basic and acidic residues" evidence="2">
    <location>
        <begin position="650"/>
        <end position="664"/>
    </location>
</feature>
<dbReference type="AlphaFoldDB" id="J6F6H4"/>
<feature type="region of interest" description="Disordered" evidence="2">
    <location>
        <begin position="564"/>
        <end position="670"/>
    </location>
</feature>
<feature type="coiled-coil region" evidence="1">
    <location>
        <begin position="28"/>
        <end position="145"/>
    </location>
</feature>
<reference evidence="3 4" key="1">
    <citation type="journal article" date="2012" name="Eukaryot. Cell">
        <title>Draft genome sequence of CBS 2479, the standard type strain of Trichosporon asahii.</title>
        <authorList>
            <person name="Yang R.Y."/>
            <person name="Li H.T."/>
            <person name="Zhu H."/>
            <person name="Zhou G.P."/>
            <person name="Wang M."/>
            <person name="Wang L."/>
        </authorList>
    </citation>
    <scope>NUCLEOTIDE SEQUENCE [LARGE SCALE GENOMIC DNA]</scope>
    <source>
        <strain evidence="4">ATCC 90039 / CBS 2479 / JCM 2466 / KCTC 7840 / NCYC 2677 / UAMH 7654</strain>
    </source>
</reference>
<dbReference type="PANTHER" id="PTHR47357:SF1">
    <property type="entry name" value="SPINDLE POLE BODY COMPONENT 110"/>
    <property type="match status" value="1"/>
</dbReference>
<feature type="compositionally biased region" description="Polar residues" evidence="2">
    <location>
        <begin position="605"/>
        <end position="631"/>
    </location>
</feature>
<dbReference type="GO" id="GO:0005856">
    <property type="term" value="C:cytoskeleton"/>
    <property type="evidence" value="ECO:0007669"/>
    <property type="project" value="TreeGrafter"/>
</dbReference>
<feature type="region of interest" description="Disordered" evidence="2">
    <location>
        <begin position="392"/>
        <end position="414"/>
    </location>
</feature>
<dbReference type="GeneID" id="25986626"/>
<dbReference type="EMBL" id="ALBS01000021">
    <property type="protein sequence ID" value="EJT52659.1"/>
    <property type="molecule type" value="Genomic_DNA"/>
</dbReference>
<dbReference type="KEGG" id="tasa:A1Q1_03113"/>
<organism evidence="3 4">
    <name type="scientific">Trichosporon asahii var. asahii (strain ATCC 90039 / CBS 2479 / JCM 2466 / KCTC 7840 / NBRC 103889/ NCYC 2677 / UAMH 7654)</name>
    <name type="common">Yeast</name>
    <dbReference type="NCBI Taxonomy" id="1186058"/>
    <lineage>
        <taxon>Eukaryota</taxon>
        <taxon>Fungi</taxon>
        <taxon>Dikarya</taxon>
        <taxon>Basidiomycota</taxon>
        <taxon>Agaricomycotina</taxon>
        <taxon>Tremellomycetes</taxon>
        <taxon>Trichosporonales</taxon>
        <taxon>Trichosporonaceae</taxon>
        <taxon>Trichosporon</taxon>
    </lineage>
</organism>
<feature type="compositionally biased region" description="Basic and acidic residues" evidence="2">
    <location>
        <begin position="405"/>
        <end position="414"/>
    </location>
</feature>
<feature type="compositionally biased region" description="Low complexity" evidence="2">
    <location>
        <begin position="200"/>
        <end position="223"/>
    </location>
</feature>
<dbReference type="HOGENOM" id="CLU_410034_0_0_1"/>
<dbReference type="VEuPathDB" id="FungiDB:A1Q1_03113"/>
<feature type="compositionally biased region" description="Low complexity" evidence="2">
    <location>
        <begin position="232"/>
        <end position="244"/>
    </location>
</feature>
<name>J6F6H4_TRIAS</name>
<evidence type="ECO:0000313" key="4">
    <source>
        <dbReference type="Proteomes" id="UP000002748"/>
    </source>
</evidence>
<gene>
    <name evidence="3" type="ORF">A1Q1_03113</name>
</gene>
<evidence type="ECO:0000313" key="3">
    <source>
        <dbReference type="EMBL" id="EJT52659.1"/>
    </source>
</evidence>